<dbReference type="AlphaFoldDB" id="W9SK25"/>
<organism evidence="5 6">
    <name type="scientific">Morus notabilis</name>
    <dbReference type="NCBI Taxonomy" id="981085"/>
    <lineage>
        <taxon>Eukaryota</taxon>
        <taxon>Viridiplantae</taxon>
        <taxon>Streptophyta</taxon>
        <taxon>Embryophyta</taxon>
        <taxon>Tracheophyta</taxon>
        <taxon>Spermatophyta</taxon>
        <taxon>Magnoliopsida</taxon>
        <taxon>eudicotyledons</taxon>
        <taxon>Gunneridae</taxon>
        <taxon>Pentapetalae</taxon>
        <taxon>rosids</taxon>
        <taxon>fabids</taxon>
        <taxon>Rosales</taxon>
        <taxon>Moraceae</taxon>
        <taxon>Moreae</taxon>
        <taxon>Morus</taxon>
    </lineage>
</organism>
<dbReference type="Proteomes" id="UP000030645">
    <property type="component" value="Unassembled WGS sequence"/>
</dbReference>
<evidence type="ECO:0000259" key="4">
    <source>
        <dbReference type="PROSITE" id="PS51704"/>
    </source>
</evidence>
<comment type="catalytic activity">
    <reaction evidence="3">
        <text>a sn-glycero-3-phosphodiester + H2O = an alcohol + sn-glycerol 3-phosphate + H(+)</text>
        <dbReference type="Rhea" id="RHEA:12969"/>
        <dbReference type="ChEBI" id="CHEBI:15377"/>
        <dbReference type="ChEBI" id="CHEBI:15378"/>
        <dbReference type="ChEBI" id="CHEBI:30879"/>
        <dbReference type="ChEBI" id="CHEBI:57597"/>
        <dbReference type="ChEBI" id="CHEBI:83408"/>
        <dbReference type="EC" id="3.1.4.46"/>
    </reaction>
</comment>
<keyword evidence="6" id="KW-1185">Reference proteome</keyword>
<dbReference type="Gene3D" id="3.20.20.190">
    <property type="entry name" value="Phosphatidylinositol (PI) phosphodiesterase"/>
    <property type="match status" value="1"/>
</dbReference>
<dbReference type="GO" id="GO:0006071">
    <property type="term" value="P:glycerol metabolic process"/>
    <property type="evidence" value="ECO:0007669"/>
    <property type="project" value="UniProtKB-KW"/>
</dbReference>
<dbReference type="PANTHER" id="PTHR47449">
    <property type="entry name" value="GLYCEROPHOSPHODIESTER PHOSPHODIESTERASE GDPD4"/>
    <property type="match status" value="1"/>
</dbReference>
<dbReference type="InterPro" id="IPR044236">
    <property type="entry name" value="GDPD4"/>
</dbReference>
<dbReference type="GO" id="GO:0008889">
    <property type="term" value="F:glycerophosphodiester phosphodiesterase activity"/>
    <property type="evidence" value="ECO:0007669"/>
    <property type="project" value="UniProtKB-EC"/>
</dbReference>
<dbReference type="GO" id="GO:0006629">
    <property type="term" value="P:lipid metabolic process"/>
    <property type="evidence" value="ECO:0007669"/>
    <property type="project" value="InterPro"/>
</dbReference>
<dbReference type="STRING" id="981085.W9SK25"/>
<dbReference type="PANTHER" id="PTHR47449:SF2">
    <property type="entry name" value="GLYCEROPHOSPHODIESTER PHOSPHODIESTERASE GDPD4"/>
    <property type="match status" value="1"/>
</dbReference>
<accession>W9SK25</accession>
<name>W9SK25_9ROSA</name>
<evidence type="ECO:0000256" key="3">
    <source>
        <dbReference type="ARBA" id="ARBA00047512"/>
    </source>
</evidence>
<evidence type="ECO:0000256" key="1">
    <source>
        <dbReference type="ARBA" id="ARBA00012247"/>
    </source>
</evidence>
<dbReference type="InterPro" id="IPR017946">
    <property type="entry name" value="PLC-like_Pdiesterase_TIM-brl"/>
</dbReference>
<reference evidence="6" key="1">
    <citation type="submission" date="2013-01" db="EMBL/GenBank/DDBJ databases">
        <title>Draft Genome Sequence of a Mulberry Tree, Morus notabilis C.K. Schneid.</title>
        <authorList>
            <person name="He N."/>
            <person name="Zhao S."/>
        </authorList>
    </citation>
    <scope>NUCLEOTIDE SEQUENCE</scope>
</reference>
<dbReference type="CDD" id="cd08556">
    <property type="entry name" value="GDPD"/>
    <property type="match status" value="1"/>
</dbReference>
<dbReference type="PROSITE" id="PS51704">
    <property type="entry name" value="GP_PDE"/>
    <property type="match status" value="1"/>
</dbReference>
<evidence type="ECO:0000313" key="6">
    <source>
        <dbReference type="Proteomes" id="UP000030645"/>
    </source>
</evidence>
<protein>
    <recommendedName>
        <fullName evidence="1">glycerophosphodiester phosphodiesterase</fullName>
        <ecNumber evidence="1">3.1.4.46</ecNumber>
    </recommendedName>
</protein>
<evidence type="ECO:0000256" key="2">
    <source>
        <dbReference type="ARBA" id="ARBA00022798"/>
    </source>
</evidence>
<gene>
    <name evidence="5" type="ORF">L484_012644</name>
</gene>
<dbReference type="SUPFAM" id="SSF51695">
    <property type="entry name" value="PLC-like phosphodiesterases"/>
    <property type="match status" value="1"/>
</dbReference>
<dbReference type="EC" id="3.1.4.46" evidence="1"/>
<keyword evidence="2" id="KW-0319">Glycerol metabolism</keyword>
<sequence>MAAYDSAIRSRVDCIEIDVSRSSDGVLFALHDRDLQRISGNTSSKVGHLTMKQIQELRSLHQHAQQFDGGKIPTIEDALEFVSGSVRQVILDAKVGPPSYEKGLAEDILSVVKRTQCKNCLVWAKSDSLARDLIKQSPDTMVGYIVMTDPTTGRRTNLLRMKDAAVVGVYHPLIDEKLVRVLHRRSKKVYAWTVDNVTSMRKMLFEGVDAVVTSDPTLLQRLIQDTRIQCLEEGFSFSQ</sequence>
<dbReference type="Pfam" id="PF03009">
    <property type="entry name" value="GDPD"/>
    <property type="match status" value="1"/>
</dbReference>
<feature type="domain" description="GP-PDE" evidence="4">
    <location>
        <begin position="1"/>
        <end position="223"/>
    </location>
</feature>
<dbReference type="eggNOG" id="KOG2258">
    <property type="taxonomic scope" value="Eukaryota"/>
</dbReference>
<dbReference type="InterPro" id="IPR030395">
    <property type="entry name" value="GP_PDE_dom"/>
</dbReference>
<evidence type="ECO:0000313" key="5">
    <source>
        <dbReference type="EMBL" id="EXC32477.1"/>
    </source>
</evidence>
<dbReference type="EMBL" id="KE346302">
    <property type="protein sequence ID" value="EXC32477.1"/>
    <property type="molecule type" value="Genomic_DNA"/>
</dbReference>
<proteinExistence type="predicted"/>